<sequence>MVIYQSALLVGAILMAAYFLWEAIDFARRAKHITNNREAIDWKQ</sequence>
<gene>
    <name evidence="2" type="ORF">S06H3_54304</name>
</gene>
<proteinExistence type="predicted"/>
<organism evidence="2">
    <name type="scientific">marine sediment metagenome</name>
    <dbReference type="NCBI Taxonomy" id="412755"/>
    <lineage>
        <taxon>unclassified sequences</taxon>
        <taxon>metagenomes</taxon>
        <taxon>ecological metagenomes</taxon>
    </lineage>
</organism>
<keyword evidence="1" id="KW-1133">Transmembrane helix</keyword>
<dbReference type="EMBL" id="BARV01034721">
    <property type="protein sequence ID" value="GAI49900.1"/>
    <property type="molecule type" value="Genomic_DNA"/>
</dbReference>
<reference evidence="2" key="1">
    <citation type="journal article" date="2014" name="Front. Microbiol.">
        <title>High frequency of phylogenetically diverse reductive dehalogenase-homologous genes in deep subseafloor sedimentary metagenomes.</title>
        <authorList>
            <person name="Kawai M."/>
            <person name="Futagami T."/>
            <person name="Toyoda A."/>
            <person name="Takaki Y."/>
            <person name="Nishi S."/>
            <person name="Hori S."/>
            <person name="Arai W."/>
            <person name="Tsubouchi T."/>
            <person name="Morono Y."/>
            <person name="Uchiyama I."/>
            <person name="Ito T."/>
            <person name="Fujiyama A."/>
            <person name="Inagaki F."/>
            <person name="Takami H."/>
        </authorList>
    </citation>
    <scope>NUCLEOTIDE SEQUENCE</scope>
    <source>
        <strain evidence="2">Expedition CK06-06</strain>
    </source>
</reference>
<feature type="transmembrane region" description="Helical" evidence="1">
    <location>
        <begin position="6"/>
        <end position="24"/>
    </location>
</feature>
<comment type="caution">
    <text evidence="2">The sequence shown here is derived from an EMBL/GenBank/DDBJ whole genome shotgun (WGS) entry which is preliminary data.</text>
</comment>
<protein>
    <submittedName>
        <fullName evidence="2">Uncharacterized protein</fullName>
    </submittedName>
</protein>
<keyword evidence="1" id="KW-0812">Transmembrane</keyword>
<evidence type="ECO:0000256" key="1">
    <source>
        <dbReference type="SAM" id="Phobius"/>
    </source>
</evidence>
<keyword evidence="1" id="KW-0472">Membrane</keyword>
<accession>X1QFT7</accession>
<dbReference type="AlphaFoldDB" id="X1QFT7"/>
<evidence type="ECO:0000313" key="2">
    <source>
        <dbReference type="EMBL" id="GAI49900.1"/>
    </source>
</evidence>
<name>X1QFT7_9ZZZZ</name>